<reference evidence="3" key="1">
    <citation type="journal article" date="2019" name="Int. J. Syst. Evol. Microbiol.">
        <title>The Global Catalogue of Microorganisms (GCM) 10K type strain sequencing project: providing services to taxonomists for standard genome sequencing and annotation.</title>
        <authorList>
            <consortium name="The Broad Institute Genomics Platform"/>
            <consortium name="The Broad Institute Genome Sequencing Center for Infectious Disease"/>
            <person name="Wu L."/>
            <person name="Ma J."/>
        </authorList>
    </citation>
    <scope>NUCLEOTIDE SEQUENCE [LARGE SCALE GENOMIC DNA]</scope>
    <source>
        <strain evidence="3">JCM 17130</strain>
    </source>
</reference>
<dbReference type="RefSeq" id="WP_388001720.1">
    <property type="nucleotide sequence ID" value="NZ_JBHUEE010000001.1"/>
</dbReference>
<protein>
    <submittedName>
        <fullName evidence="2">Aldo/keto reductase</fullName>
    </submittedName>
</protein>
<dbReference type="CDD" id="cd19090">
    <property type="entry name" value="AKR_AKR15A-like"/>
    <property type="match status" value="1"/>
</dbReference>
<dbReference type="InterPro" id="IPR020471">
    <property type="entry name" value="AKR"/>
</dbReference>
<dbReference type="PANTHER" id="PTHR42686:SF1">
    <property type="entry name" value="GH17980P-RELATED"/>
    <property type="match status" value="1"/>
</dbReference>
<proteinExistence type="predicted"/>
<dbReference type="InterPro" id="IPR023210">
    <property type="entry name" value="NADP_OxRdtase_dom"/>
</dbReference>
<gene>
    <name evidence="2" type="ORF">ACFSE6_00340</name>
</gene>
<keyword evidence="3" id="KW-1185">Reference proteome</keyword>
<dbReference type="InterPro" id="IPR036812">
    <property type="entry name" value="NAD(P)_OxRdtase_dom_sf"/>
</dbReference>
<dbReference type="Pfam" id="PF00248">
    <property type="entry name" value="Aldo_ket_red"/>
    <property type="match status" value="1"/>
</dbReference>
<evidence type="ECO:0000313" key="2">
    <source>
        <dbReference type="EMBL" id="MFD1716269.1"/>
    </source>
</evidence>
<dbReference type="Gene3D" id="3.20.20.100">
    <property type="entry name" value="NADP-dependent oxidoreductase domain"/>
    <property type="match status" value="1"/>
</dbReference>
<dbReference type="PANTHER" id="PTHR42686">
    <property type="entry name" value="GH17980P-RELATED"/>
    <property type="match status" value="1"/>
</dbReference>
<dbReference type="Proteomes" id="UP001597277">
    <property type="component" value="Unassembled WGS sequence"/>
</dbReference>
<dbReference type="EMBL" id="JBHUEE010000001">
    <property type="protein sequence ID" value="MFD1716269.1"/>
    <property type="molecule type" value="Genomic_DNA"/>
</dbReference>
<evidence type="ECO:0000313" key="3">
    <source>
        <dbReference type="Proteomes" id="UP001597277"/>
    </source>
</evidence>
<feature type="domain" description="NADP-dependent oxidoreductase" evidence="1">
    <location>
        <begin position="21"/>
        <end position="293"/>
    </location>
</feature>
<organism evidence="2 3">
    <name type="scientific">Georgenia deserti</name>
    <dbReference type="NCBI Taxonomy" id="2093781"/>
    <lineage>
        <taxon>Bacteria</taxon>
        <taxon>Bacillati</taxon>
        <taxon>Actinomycetota</taxon>
        <taxon>Actinomycetes</taxon>
        <taxon>Micrococcales</taxon>
        <taxon>Bogoriellaceae</taxon>
        <taxon>Georgenia</taxon>
    </lineage>
</organism>
<name>A0ABW4KZH2_9MICO</name>
<sequence>MSTSPLDIHTLGRTGIEVTALCLGTSPLGSMPQLYGHSVEKETAIATVDEALDRGIRAIDTSNSYGGGNSEQIVGEALRRRGGLPDGVLLATKVDPAPGSSDFSGARVLASFEESLERLGVDRIELLHLHDPEKIGFEASMAEGGPVEALIALRDSGRVDYLGVAGGPTEMLTRFIETDVFDAVLSHNRFSLLDRSAHSLFKAASARGIGVINAAPFGGGMLAKGPAERPTYAYGRGDDSMGEYARRMAEACGKYGVELASAALQFSLRAPIVDMTVVGGSRPSRIDAAMREVDIPHALWEELETLAPPPTTWMG</sequence>
<accession>A0ABW4KZH2</accession>
<dbReference type="SUPFAM" id="SSF51430">
    <property type="entry name" value="NAD(P)-linked oxidoreductase"/>
    <property type="match status" value="1"/>
</dbReference>
<evidence type="ECO:0000259" key="1">
    <source>
        <dbReference type="Pfam" id="PF00248"/>
    </source>
</evidence>
<comment type="caution">
    <text evidence="2">The sequence shown here is derived from an EMBL/GenBank/DDBJ whole genome shotgun (WGS) entry which is preliminary data.</text>
</comment>